<name>A0A2P7AW26_9HYPH</name>
<dbReference type="RefSeq" id="WP_106716839.1">
    <property type="nucleotide sequence ID" value="NZ_VSZT01000015.1"/>
</dbReference>
<dbReference type="Gene3D" id="3.40.50.20">
    <property type="match status" value="1"/>
</dbReference>
<feature type="binding site" evidence="6">
    <location>
        <position position="167"/>
    </location>
    <ligand>
        <name>acetyl-CoA</name>
        <dbReference type="ChEBI" id="CHEBI:57288"/>
    </ligand>
</feature>
<dbReference type="InterPro" id="IPR050179">
    <property type="entry name" value="Trans_hexapeptide_repeat"/>
</dbReference>
<dbReference type="InterPro" id="IPR020019">
    <property type="entry name" value="AcTrfase_PglD-like"/>
</dbReference>
<sequence>MTRTPVIVMGAGGHAKVCIELLRASGKQVDFAIGADVDSGECVGVPILAGDANLARLRSEGYTSVFIAVGSNSLREKLAGLATEQGYILVNAISPNATISPTASVGSGVAIMAGAVINADSTIADLAIINTGTTVDHDCRIGRAAHLAPQCALAGNVLIGERTFLGIGTKVIPNVIVESDSIVGAGSVVISNIGRGVTALGVPARSRLK</sequence>
<dbReference type="Pfam" id="PF17836">
    <property type="entry name" value="PglD_N"/>
    <property type="match status" value="1"/>
</dbReference>
<feature type="site" description="Increases basicity of active site His" evidence="5">
    <location>
        <position position="138"/>
    </location>
</feature>
<feature type="binding site" evidence="6">
    <location>
        <position position="70"/>
    </location>
    <ligand>
        <name>substrate</name>
    </ligand>
</feature>
<dbReference type="PANTHER" id="PTHR43300">
    <property type="entry name" value="ACETYLTRANSFERASE"/>
    <property type="match status" value="1"/>
</dbReference>
<dbReference type="GO" id="GO:0016746">
    <property type="term" value="F:acyltransferase activity"/>
    <property type="evidence" value="ECO:0007669"/>
    <property type="project" value="UniProtKB-KW"/>
</dbReference>
<protein>
    <submittedName>
        <fullName evidence="8">Hexapeptide transferase</fullName>
    </submittedName>
</protein>
<proteinExistence type="inferred from homology"/>
<evidence type="ECO:0000313" key="8">
    <source>
        <dbReference type="EMBL" id="PSH58397.1"/>
    </source>
</evidence>
<evidence type="ECO:0000313" key="9">
    <source>
        <dbReference type="Proteomes" id="UP000241158"/>
    </source>
</evidence>
<comment type="similarity">
    <text evidence="1">Belongs to the transferase hexapeptide repeat family.</text>
</comment>
<accession>A0A2P7AW26</accession>
<dbReference type="InterPro" id="IPR041561">
    <property type="entry name" value="PglD_N"/>
</dbReference>
<dbReference type="PANTHER" id="PTHR43300:SF7">
    <property type="entry name" value="UDP-N-ACETYLBACILLOSAMINE N-ACETYLTRANSFERASE"/>
    <property type="match status" value="1"/>
</dbReference>
<organism evidence="8 9">
    <name type="scientific">Phyllobacterium endophyticum</name>
    <dbReference type="NCBI Taxonomy" id="1149773"/>
    <lineage>
        <taxon>Bacteria</taxon>
        <taxon>Pseudomonadati</taxon>
        <taxon>Pseudomonadota</taxon>
        <taxon>Alphaproteobacteria</taxon>
        <taxon>Hyphomicrobiales</taxon>
        <taxon>Phyllobacteriaceae</taxon>
        <taxon>Phyllobacterium</taxon>
    </lineage>
</organism>
<dbReference type="EMBL" id="PGGN01000002">
    <property type="protein sequence ID" value="PSH58397.1"/>
    <property type="molecule type" value="Genomic_DNA"/>
</dbReference>
<gene>
    <name evidence="8" type="ORF">CU100_12385</name>
</gene>
<dbReference type="NCBIfam" id="TIGR03570">
    <property type="entry name" value="NeuD_NnaD"/>
    <property type="match status" value="1"/>
</dbReference>
<dbReference type="CDD" id="cd03360">
    <property type="entry name" value="LbH_AT_putative"/>
    <property type="match status" value="1"/>
</dbReference>
<evidence type="ECO:0000256" key="4">
    <source>
        <dbReference type="ARBA" id="ARBA00023315"/>
    </source>
</evidence>
<feature type="active site" description="Proton acceptor" evidence="5">
    <location>
        <position position="137"/>
    </location>
</feature>
<keyword evidence="2 8" id="KW-0808">Transferase</keyword>
<dbReference type="AlphaFoldDB" id="A0A2P7AW26"/>
<evidence type="ECO:0000256" key="5">
    <source>
        <dbReference type="PIRSR" id="PIRSR620019-1"/>
    </source>
</evidence>
<dbReference type="Proteomes" id="UP000241158">
    <property type="component" value="Unassembled WGS sequence"/>
</dbReference>
<keyword evidence="3" id="KW-0677">Repeat</keyword>
<dbReference type="InterPro" id="IPR011004">
    <property type="entry name" value="Trimer_LpxA-like_sf"/>
</dbReference>
<reference evidence="9" key="1">
    <citation type="submission" date="2017-11" db="EMBL/GenBank/DDBJ databases">
        <authorList>
            <person name="Kuznetsova I."/>
            <person name="Sazanova A."/>
            <person name="Chirak E."/>
            <person name="Safronova V."/>
            <person name="Willems A."/>
        </authorList>
    </citation>
    <scope>NUCLEOTIDE SEQUENCE [LARGE SCALE GENOMIC DNA]</scope>
    <source>
        <strain evidence="9">PEPV15</strain>
    </source>
</reference>
<evidence type="ECO:0000256" key="2">
    <source>
        <dbReference type="ARBA" id="ARBA00022679"/>
    </source>
</evidence>
<dbReference type="InterPro" id="IPR001451">
    <property type="entry name" value="Hexapep"/>
</dbReference>
<feature type="binding site" evidence="6">
    <location>
        <position position="146"/>
    </location>
    <ligand>
        <name>acetyl-CoA</name>
        <dbReference type="ChEBI" id="CHEBI:57288"/>
    </ligand>
</feature>
<dbReference type="PROSITE" id="PS00101">
    <property type="entry name" value="HEXAPEP_TRANSFERASES"/>
    <property type="match status" value="1"/>
</dbReference>
<dbReference type="InterPro" id="IPR018357">
    <property type="entry name" value="Hexapep_transf_CS"/>
</dbReference>
<keyword evidence="4" id="KW-0012">Acyltransferase</keyword>
<comment type="caution">
    <text evidence="8">The sequence shown here is derived from an EMBL/GenBank/DDBJ whole genome shotgun (WGS) entry which is preliminary data.</text>
</comment>
<dbReference type="Pfam" id="PF00132">
    <property type="entry name" value="Hexapep"/>
    <property type="match status" value="1"/>
</dbReference>
<evidence type="ECO:0000256" key="6">
    <source>
        <dbReference type="PIRSR" id="PIRSR620019-2"/>
    </source>
</evidence>
<dbReference type="SUPFAM" id="SSF51161">
    <property type="entry name" value="Trimeric LpxA-like enzymes"/>
    <property type="match status" value="1"/>
</dbReference>
<dbReference type="OrthoDB" id="9815592at2"/>
<keyword evidence="9" id="KW-1185">Reference proteome</keyword>
<evidence type="ECO:0000256" key="1">
    <source>
        <dbReference type="ARBA" id="ARBA00007274"/>
    </source>
</evidence>
<evidence type="ECO:0000256" key="3">
    <source>
        <dbReference type="ARBA" id="ARBA00022737"/>
    </source>
</evidence>
<dbReference type="Gene3D" id="2.160.10.10">
    <property type="entry name" value="Hexapeptide repeat proteins"/>
    <property type="match status" value="1"/>
</dbReference>
<evidence type="ECO:0000259" key="7">
    <source>
        <dbReference type="Pfam" id="PF17836"/>
    </source>
</evidence>
<feature type="domain" description="PglD N-terminal" evidence="7">
    <location>
        <begin position="6"/>
        <end position="79"/>
    </location>
</feature>